<dbReference type="Gene3D" id="3.20.20.370">
    <property type="entry name" value="Glycoside hydrolase/deacetylase"/>
    <property type="match status" value="1"/>
</dbReference>
<dbReference type="Pfam" id="PF09960">
    <property type="entry name" value="DUF2194"/>
    <property type="match status" value="2"/>
</dbReference>
<dbReference type="AlphaFoldDB" id="A0A917CMD4"/>
<comment type="caution">
    <text evidence="1">The sequence shown here is derived from an EMBL/GenBank/DDBJ whole genome shotgun (WGS) entry which is preliminary data.</text>
</comment>
<protein>
    <submittedName>
        <fullName evidence="1">Membrane protein</fullName>
    </submittedName>
</protein>
<keyword evidence="2" id="KW-1185">Reference proteome</keyword>
<sequence>MKRNSKLQSASKIRLKHNVYIILSGVLLLAIAIQITHSQSILRIDGSTASAKRESGWKPAFVEPAALQPSGAPYCIAFDSSNEESARLKNNAERVLQYMKKPVRVFDMSARGIELPGCQAAIIALSELNKLGNIDELARYVESGGYAFLMSRPELEDAFYRIYRKLGINDIGDASAQQGIMLHDNVLIGESGLALDETFMNNFVNHVQLDNTARLLASTANRTPLLWEYAYGGGKFMVFNGSMLAEKYNRGIVAGAISLLEPDFIYPVFNAKLMYIDDFPAPVPTGLNPSIYRTYKRDISRFFRDIWWPDMIKLARQADLKYTAVVIQTYTDHVEPPFDQPIDQDQNGLIIYGREVLKSGGEIGIHGYNHQSLQTNPDIADNYGYNTWSSMEAMAASIEEVVSYVGEALSGYQLLSYVPPSNMLDEVGREALKKSWPSLAVISSLYGEDQSGMSYIQEFEVAPDGILEMPRITSGYFERPFDRWAEANTITSIGVFSHFIHPDDIMDEIRSNHLSWDQLYDSFLQLLKRIDRMYPWLRASTSAEAAIAVESVLTSRVDLNRDGNAITGQITPFKEEAHFILRTSRKIGLTKNSEAKKIDKDTYLVKVHKAGFEIRLGR</sequence>
<reference evidence="1" key="2">
    <citation type="submission" date="2020-09" db="EMBL/GenBank/DDBJ databases">
        <authorList>
            <person name="Sun Q."/>
            <person name="Zhou Y."/>
        </authorList>
    </citation>
    <scope>NUCLEOTIDE SEQUENCE</scope>
    <source>
        <strain evidence="1">CGMCC 1.12987</strain>
    </source>
</reference>
<organism evidence="1 2">
    <name type="scientific">Paenibacillus abyssi</name>
    <dbReference type="NCBI Taxonomy" id="1340531"/>
    <lineage>
        <taxon>Bacteria</taxon>
        <taxon>Bacillati</taxon>
        <taxon>Bacillota</taxon>
        <taxon>Bacilli</taxon>
        <taxon>Bacillales</taxon>
        <taxon>Paenibacillaceae</taxon>
        <taxon>Paenibacillus</taxon>
    </lineage>
</organism>
<gene>
    <name evidence="1" type="ORF">GCM10010916_07420</name>
</gene>
<dbReference type="EMBL" id="BMGR01000002">
    <property type="protein sequence ID" value="GGF92541.1"/>
    <property type="molecule type" value="Genomic_DNA"/>
</dbReference>
<name>A0A917CMD4_9BACL</name>
<dbReference type="SUPFAM" id="SSF88713">
    <property type="entry name" value="Glycoside hydrolase/deacetylase"/>
    <property type="match status" value="1"/>
</dbReference>
<proteinExistence type="predicted"/>
<dbReference type="RefSeq" id="WP_188529128.1">
    <property type="nucleotide sequence ID" value="NZ_BMGR01000002.1"/>
</dbReference>
<dbReference type="InterPro" id="IPR018695">
    <property type="entry name" value="DUF2194"/>
</dbReference>
<dbReference type="GO" id="GO:0005975">
    <property type="term" value="P:carbohydrate metabolic process"/>
    <property type="evidence" value="ECO:0007669"/>
    <property type="project" value="InterPro"/>
</dbReference>
<accession>A0A917CMD4</accession>
<evidence type="ECO:0000313" key="1">
    <source>
        <dbReference type="EMBL" id="GGF92541.1"/>
    </source>
</evidence>
<dbReference type="InterPro" id="IPR011330">
    <property type="entry name" value="Glyco_hydro/deAcase_b/a-brl"/>
</dbReference>
<reference evidence="1" key="1">
    <citation type="journal article" date="2014" name="Int. J. Syst. Evol. Microbiol.">
        <title>Complete genome sequence of Corynebacterium casei LMG S-19264T (=DSM 44701T), isolated from a smear-ripened cheese.</title>
        <authorList>
            <consortium name="US DOE Joint Genome Institute (JGI-PGF)"/>
            <person name="Walter F."/>
            <person name="Albersmeier A."/>
            <person name="Kalinowski J."/>
            <person name="Ruckert C."/>
        </authorList>
    </citation>
    <scope>NUCLEOTIDE SEQUENCE</scope>
    <source>
        <strain evidence="1">CGMCC 1.12987</strain>
    </source>
</reference>
<dbReference type="Proteomes" id="UP000644756">
    <property type="component" value="Unassembled WGS sequence"/>
</dbReference>
<evidence type="ECO:0000313" key="2">
    <source>
        <dbReference type="Proteomes" id="UP000644756"/>
    </source>
</evidence>
<dbReference type="CDD" id="cd10924">
    <property type="entry name" value="CE4_COG4878"/>
    <property type="match status" value="1"/>
</dbReference>